<dbReference type="InterPro" id="IPR011042">
    <property type="entry name" value="6-blade_b-propeller_TolB-like"/>
</dbReference>
<protein>
    <recommendedName>
        <fullName evidence="12">Glucose/Sorbosone dehydrogenase domain-containing protein</fullName>
    </recommendedName>
</protein>
<keyword evidence="8" id="KW-0325">Glycoprotein</keyword>
<reference evidence="13 14" key="1">
    <citation type="submission" date="2020-09" db="EMBL/GenBank/DDBJ databases">
        <title>De no assembly of potato wild relative species, Solanum commersonii.</title>
        <authorList>
            <person name="Cho K."/>
        </authorList>
    </citation>
    <scope>NUCLEOTIDE SEQUENCE [LARGE SCALE GENOMIC DNA]</scope>
    <source>
        <strain evidence="13">LZ3.2</strain>
        <tissue evidence="13">Leaf</tissue>
    </source>
</reference>
<evidence type="ECO:0000256" key="8">
    <source>
        <dbReference type="ARBA" id="ARBA00023180"/>
    </source>
</evidence>
<dbReference type="Pfam" id="PF07995">
    <property type="entry name" value="GSDH"/>
    <property type="match status" value="2"/>
</dbReference>
<evidence type="ECO:0000259" key="12">
    <source>
        <dbReference type="Pfam" id="PF07995"/>
    </source>
</evidence>
<name>A0A9J6A1T9_SOLCO</name>
<keyword evidence="3" id="KW-1003">Cell membrane</keyword>
<keyword evidence="9" id="KW-0449">Lipoprotein</keyword>
<evidence type="ECO:0000256" key="3">
    <source>
        <dbReference type="ARBA" id="ARBA00022475"/>
    </source>
</evidence>
<dbReference type="FunFam" id="2.120.10.30:FF:000067">
    <property type="entry name" value="HHIP-like 1"/>
    <property type="match status" value="2"/>
</dbReference>
<comment type="caution">
    <text evidence="13">The sequence shown here is derived from an EMBL/GenBank/DDBJ whole genome shotgun (WGS) entry which is preliminary data.</text>
</comment>
<dbReference type="GO" id="GO:0005886">
    <property type="term" value="C:plasma membrane"/>
    <property type="evidence" value="ECO:0007669"/>
    <property type="project" value="UniProtKB-SubCell"/>
</dbReference>
<dbReference type="PANTHER" id="PTHR19328">
    <property type="entry name" value="HEDGEHOG-INTERACTING PROTEIN"/>
    <property type="match status" value="1"/>
</dbReference>
<gene>
    <name evidence="13" type="ORF">H5410_018075</name>
</gene>
<keyword evidence="5" id="KW-0634">PQQ</keyword>
<dbReference type="OrthoDB" id="10266706at2759"/>
<dbReference type="SUPFAM" id="SSF50952">
    <property type="entry name" value="Soluble quinoprotein glucose dehydrogenase"/>
    <property type="match status" value="2"/>
</dbReference>
<evidence type="ECO:0000256" key="9">
    <source>
        <dbReference type="ARBA" id="ARBA00023288"/>
    </source>
</evidence>
<evidence type="ECO:0000256" key="1">
    <source>
        <dbReference type="ARBA" id="ARBA00001931"/>
    </source>
</evidence>
<keyword evidence="14" id="KW-1185">Reference proteome</keyword>
<feature type="signal peptide" evidence="11">
    <location>
        <begin position="1"/>
        <end position="25"/>
    </location>
</feature>
<evidence type="ECO:0000256" key="11">
    <source>
        <dbReference type="SAM" id="SignalP"/>
    </source>
</evidence>
<evidence type="ECO:0000256" key="6">
    <source>
        <dbReference type="ARBA" id="ARBA00023002"/>
    </source>
</evidence>
<dbReference type="Gene3D" id="2.120.10.30">
    <property type="entry name" value="TolB, C-terminal domain"/>
    <property type="match status" value="2"/>
</dbReference>
<dbReference type="PANTHER" id="PTHR19328:SF67">
    <property type="entry name" value="HIPL1 PROTEIN-LIKE"/>
    <property type="match status" value="1"/>
</dbReference>
<dbReference type="Proteomes" id="UP000824120">
    <property type="component" value="Chromosome 3"/>
</dbReference>
<keyword evidence="7" id="KW-0472">Membrane</keyword>
<sequence length="1221" mass="134247">MVAVCNVFLLNLLLLYGFLASCTLSMQLKDLKNGAQSYGIRETRQAPNGICLEKIGNGSYIGMAPHPDGSNRVFLWNQQGKVWIANVPEDGSNGVLEIDESKPYLDITDHVLFGLQFGVMGMEFHPNFVSNGRFFISYHCDKLRHSGCLGRCSCNSEINCDPATLPIDSGIAPCQYQIVVAEFTANGTATTPFLVESAKTLEVRRIFTMGLPHRGVYGGQILFGPADGFLYVMTGSGTHRGDPYNFAQNKRSLLGKILRIDVDQRNEVHHRGLWGNYSIPRGNPYNNDKQLAPEIWALGLRNPWRCSFDSERPSYFMCGDSGQDIYEEIDMITKGGNYGWPVYEGPYLFKPANAREGSTSNSSSNSLIFPVMGYNHPETYKTIGSASIIGGYFYRSQTDPCLYGRYLYIDLYPDGIWSSTENLEHSRNFTSSKTPYRCARDSPIHCESIAEDVMPAIGYVSSFGEDNRKDIHMLTTTGVYRVTRPSRCNYHCPKERSVASKPALPVSMSRKLWERAEHYALLISSMLLLLLNLSWEAVISSSSFLLNFLLILCPSVSLPLCTDSRAPLPQKTPLAFCPYNGTSCCNSGDDKQLKNQYDAMNISDSGCASLVKSILCAKCDQFSADLFSTSSAPRQLPILCNSTTSANFTQSSQAMNNFCSKVWTTCQNVSIVNSPFAASLKGRAPTPVKSNSTKLTDLWQSQDDFCNAFGGASGDESVCFAGEPVALNTTEPLSPPGGLCLEKIGNGSYLNMAAHPDGSNRAFFSSQQGKIWLATIPEVDSGKVLELDESNPFLDLTDEVHFDTQFGMMGIAFHPKFSQNGRFFASFNCDKQSWAGCAGRCSCNSDVDCDPSKLPSDSGTRPCQYQTVIAEFTVNGTANQPSEAKSASPIEVRRIFTMGLPFTSHHGGQILFGPSDGYLYFMMGDGGGIGDPYNFSQNKKSLLGKIMRLDVDNTPSAAEITKLALWGNYTIPKDNPYIEDKELQPEIWALGMRNPWRCSFDSARPSYFMCADVGQDHYEEVDLITKGGNYGWRMYEGDRLFTPSKNTSINPIFPVMGYNHSDINKAEGSASITGGYFYRSTTDPCMSGKYLYADLYAGAMWAGTETPEDSGTFNTTEIPFTCSGNSPINCALVPGSTVPALGYIFSYGEDNNKDVYLLASTGVYRVVRPSRCKYTCSKENATDIATPAAPGTSPPSAAVMFTGSYKNLVLLLLSFWLMVIS</sequence>
<accession>A0A9J6A1T9</accession>
<dbReference type="AlphaFoldDB" id="A0A9J6A1T9"/>
<evidence type="ECO:0000256" key="10">
    <source>
        <dbReference type="ARBA" id="ARBA00061483"/>
    </source>
</evidence>
<dbReference type="InterPro" id="IPR011041">
    <property type="entry name" value="Quinoprot_gluc/sorb_DH_b-prop"/>
</dbReference>
<feature type="chain" id="PRO_5039942143" description="Glucose/Sorbosone dehydrogenase domain-containing protein" evidence="11">
    <location>
        <begin position="26"/>
        <end position="1221"/>
    </location>
</feature>
<evidence type="ECO:0000313" key="13">
    <source>
        <dbReference type="EMBL" id="KAG5618251.1"/>
    </source>
</evidence>
<keyword evidence="6" id="KW-0560">Oxidoreductase</keyword>
<dbReference type="EMBL" id="JACXVP010000003">
    <property type="protein sequence ID" value="KAG5618251.1"/>
    <property type="molecule type" value="Genomic_DNA"/>
</dbReference>
<comment type="similarity">
    <text evidence="10">Belongs to the PQQ oxidoreductase GdhB family.</text>
</comment>
<keyword evidence="4 11" id="KW-0732">Signal</keyword>
<proteinExistence type="inferred from homology"/>
<dbReference type="InterPro" id="IPR012938">
    <property type="entry name" value="Glc/Sorbosone_DH"/>
</dbReference>
<evidence type="ECO:0000256" key="5">
    <source>
        <dbReference type="ARBA" id="ARBA00022891"/>
    </source>
</evidence>
<comment type="subcellular location">
    <subcellularLocation>
        <location evidence="2">Cell membrane</location>
        <topology evidence="2">Lipid-anchor</topology>
    </subcellularLocation>
</comment>
<evidence type="ECO:0000256" key="2">
    <source>
        <dbReference type="ARBA" id="ARBA00004193"/>
    </source>
</evidence>
<evidence type="ECO:0000313" key="14">
    <source>
        <dbReference type="Proteomes" id="UP000824120"/>
    </source>
</evidence>
<feature type="domain" description="Glucose/Sorbosone dehydrogenase" evidence="12">
    <location>
        <begin position="751"/>
        <end position="1097"/>
    </location>
</feature>
<evidence type="ECO:0000256" key="4">
    <source>
        <dbReference type="ARBA" id="ARBA00022729"/>
    </source>
</evidence>
<dbReference type="GO" id="GO:0016491">
    <property type="term" value="F:oxidoreductase activity"/>
    <property type="evidence" value="ECO:0007669"/>
    <property type="project" value="UniProtKB-KW"/>
</dbReference>
<organism evidence="13 14">
    <name type="scientific">Solanum commersonii</name>
    <name type="common">Commerson's wild potato</name>
    <name type="synonym">Commerson's nightshade</name>
    <dbReference type="NCBI Taxonomy" id="4109"/>
    <lineage>
        <taxon>Eukaryota</taxon>
        <taxon>Viridiplantae</taxon>
        <taxon>Streptophyta</taxon>
        <taxon>Embryophyta</taxon>
        <taxon>Tracheophyta</taxon>
        <taxon>Spermatophyta</taxon>
        <taxon>Magnoliopsida</taxon>
        <taxon>eudicotyledons</taxon>
        <taxon>Gunneridae</taxon>
        <taxon>Pentapetalae</taxon>
        <taxon>asterids</taxon>
        <taxon>lamiids</taxon>
        <taxon>Solanales</taxon>
        <taxon>Solanaceae</taxon>
        <taxon>Solanoideae</taxon>
        <taxon>Solaneae</taxon>
        <taxon>Solanum</taxon>
    </lineage>
</organism>
<feature type="domain" description="Glucose/Sorbosone dehydrogenase" evidence="12">
    <location>
        <begin position="62"/>
        <end position="345"/>
    </location>
</feature>
<comment type="cofactor">
    <cofactor evidence="1">
        <name>pyrroloquinoline quinone</name>
        <dbReference type="ChEBI" id="CHEBI:58442"/>
    </cofactor>
</comment>
<evidence type="ECO:0000256" key="7">
    <source>
        <dbReference type="ARBA" id="ARBA00023136"/>
    </source>
</evidence>